<dbReference type="RefSeq" id="WP_070372261.1">
    <property type="nucleotide sequence ID" value="NZ_LKEU01000039.1"/>
</dbReference>
<dbReference type="STRING" id="52694.ACWI_30020"/>
<dbReference type="Proteomes" id="UP000176244">
    <property type="component" value="Unassembled WGS sequence"/>
</dbReference>
<proteinExistence type="predicted"/>
<accession>A0A1F2PDT7</accession>
<comment type="caution">
    <text evidence="3">The sequence shown here is derived from an EMBL/GenBank/DDBJ whole genome shotgun (WGS) entry which is preliminary data.</text>
</comment>
<evidence type="ECO:0000313" key="3">
    <source>
        <dbReference type="EMBL" id="OFV69547.1"/>
    </source>
</evidence>
<evidence type="ECO:0000256" key="2">
    <source>
        <dbReference type="SAM" id="MobiDB-lite"/>
    </source>
</evidence>
<dbReference type="OrthoDB" id="1195357at2"/>
<reference evidence="3 4" key="1">
    <citation type="submission" date="2015-09" db="EMBL/GenBank/DDBJ databases">
        <title>Genome sequence of Acetobacterium wieringae DSM 1911.</title>
        <authorList>
            <person name="Poehlein A."/>
            <person name="Bengelsdorf F.R."/>
            <person name="Schiel-Bengelsdorf B."/>
            <person name="Duerre P."/>
            <person name="Daniel R."/>
        </authorList>
    </citation>
    <scope>NUCLEOTIDE SEQUENCE [LARGE SCALE GENOMIC DNA]</scope>
    <source>
        <strain evidence="3 4">DSM 1911</strain>
    </source>
</reference>
<organism evidence="3 4">
    <name type="scientific">Acetobacterium wieringae</name>
    <dbReference type="NCBI Taxonomy" id="52694"/>
    <lineage>
        <taxon>Bacteria</taxon>
        <taxon>Bacillati</taxon>
        <taxon>Bacillota</taxon>
        <taxon>Clostridia</taxon>
        <taxon>Eubacteriales</taxon>
        <taxon>Eubacteriaceae</taxon>
        <taxon>Acetobacterium</taxon>
    </lineage>
</organism>
<dbReference type="PANTHER" id="PTHR45661:SF3">
    <property type="entry name" value="IG-LIKE DOMAIN-CONTAINING PROTEIN"/>
    <property type="match status" value="1"/>
</dbReference>
<keyword evidence="1" id="KW-0175">Coiled coil</keyword>
<dbReference type="AlphaFoldDB" id="A0A1F2PDT7"/>
<dbReference type="InterPro" id="IPR026906">
    <property type="entry name" value="LRR_5"/>
</dbReference>
<protein>
    <submittedName>
        <fullName evidence="3">Chromosome partition protein Smc</fullName>
    </submittedName>
</protein>
<dbReference type="InterPro" id="IPR053139">
    <property type="entry name" value="Surface_bspA-like"/>
</dbReference>
<evidence type="ECO:0000256" key="1">
    <source>
        <dbReference type="SAM" id="Coils"/>
    </source>
</evidence>
<evidence type="ECO:0000313" key="4">
    <source>
        <dbReference type="Proteomes" id="UP000176244"/>
    </source>
</evidence>
<sequence>MEQLNKVTAGMQAKKKYRIKDRVLSEIGALEWPCFFTITRRVRSAEQTVMELTREALLKTYAPVAVLVDQLGTIRYVHGHTGLFLEPTQGYAGVNNILKMARKKFRRDLNKTLYQAITRRLAVDSPIIAVRRKKATEGLIIRVLPLLKESSPAQKEDFYLVIFEQNPAVETVNSIELGNNAAVDQELMAINSEISLKKAALTQITAELETSRQDLDLSRSKLHTVKAHLFDAENEFQTLTEKIRQSQKELEILQNELFASQNELEANQAVKQPIAEKRLPLRAELDNLKNEMLMADLALKEKENVLKQFNGSDQPIADTPASVKQETVEPEPSVKPFEPEIVPDITIDEYLSIATDYHSKPDPFNDQASSQAPIEKGMGFFSKTEPKPFFQKNPGLSFDNEADLVNQADGTKELVFKDFAEFQTAASHGYRHDSELKSVVIPEGVEVIKRSMFYQCTQLERVTIPSTLKVIEDFAFYGCESLNSINLDSARVLEKIGTSAFEGCRSLIQLVIPDAVIEIEEAVFLGCQRLQSVAFLENSQLETLGSHVFKDCVLISEMILPNQLKHIGISCFYGCDNLTIIHLPDELETLGEYAFYGCNALEKIDVSNQKILKQPGFSVGFPDGVKL</sequence>
<name>A0A1F2PDT7_9FIRM</name>
<gene>
    <name evidence="3" type="primary">smc_3</name>
    <name evidence="3" type="ORF">ACWI_30020</name>
</gene>
<dbReference type="SUPFAM" id="SSF52058">
    <property type="entry name" value="L domain-like"/>
    <property type="match status" value="1"/>
</dbReference>
<dbReference type="Pfam" id="PF13306">
    <property type="entry name" value="LRR_5"/>
    <property type="match status" value="1"/>
</dbReference>
<dbReference type="Gene3D" id="3.80.10.10">
    <property type="entry name" value="Ribonuclease Inhibitor"/>
    <property type="match status" value="2"/>
</dbReference>
<dbReference type="EMBL" id="LKEU01000039">
    <property type="protein sequence ID" value="OFV69547.1"/>
    <property type="molecule type" value="Genomic_DNA"/>
</dbReference>
<dbReference type="Gene3D" id="1.10.287.1490">
    <property type="match status" value="1"/>
</dbReference>
<dbReference type="InterPro" id="IPR032675">
    <property type="entry name" value="LRR_dom_sf"/>
</dbReference>
<dbReference type="PANTHER" id="PTHR45661">
    <property type="entry name" value="SURFACE ANTIGEN"/>
    <property type="match status" value="1"/>
</dbReference>
<feature type="coiled-coil region" evidence="1">
    <location>
        <begin position="229"/>
        <end position="305"/>
    </location>
</feature>
<feature type="region of interest" description="Disordered" evidence="2">
    <location>
        <begin position="311"/>
        <end position="338"/>
    </location>
</feature>